<dbReference type="Proteomes" id="UP000730161">
    <property type="component" value="Unassembled WGS sequence"/>
</dbReference>
<dbReference type="RefSeq" id="WP_211529622.1">
    <property type="nucleotide sequence ID" value="NZ_JWHL01000001.1"/>
</dbReference>
<dbReference type="SUPFAM" id="SSF52540">
    <property type="entry name" value="P-loop containing nucleoside triphosphate hydrolases"/>
    <property type="match status" value="1"/>
</dbReference>
<dbReference type="InterPro" id="IPR027417">
    <property type="entry name" value="P-loop_NTPase"/>
</dbReference>
<evidence type="ECO:0000313" key="1">
    <source>
        <dbReference type="EMBL" id="MBR1368022.1"/>
    </source>
</evidence>
<evidence type="ECO:0008006" key="3">
    <source>
        <dbReference type="Google" id="ProtNLM"/>
    </source>
</evidence>
<sequence length="236" mass="26151">MYSYQFGIPALDEQLGGLVSGANVLILAPPLSGAERIAYNLSFPAKGEYCVLLSADERAAEVANYFKLNGTERRSLAIIDAITKSDAPNVPDTERMKFIASPVDLTGISIKMSKVFSGIVDESLKNPTPGVFPPPIRFCINSLSTFLMYRKLEVMYQFLHVISAKLKKNEWIGFYVLNNESFDARTISVIKQLMNGVVEVREGEKSFELRVIGLGGRMTPWLPYTFDPNGKLVVEG</sequence>
<dbReference type="Gene3D" id="3.40.50.300">
    <property type="entry name" value="P-loop containing nucleotide triphosphate hydrolases"/>
    <property type="match status" value="1"/>
</dbReference>
<keyword evidence="2" id="KW-1185">Reference proteome</keyword>
<proteinExistence type="predicted"/>
<dbReference type="EMBL" id="JWHL01000001">
    <property type="protein sequence ID" value="MBR1368022.1"/>
    <property type="molecule type" value="Genomic_DNA"/>
</dbReference>
<comment type="caution">
    <text evidence="1">The sequence shown here is derived from an EMBL/GenBank/DDBJ whole genome shotgun (WGS) entry which is preliminary data.</text>
</comment>
<name>A0A8J8B5W7_9EURY</name>
<dbReference type="AlphaFoldDB" id="A0A8J8B5W7"/>
<gene>
    <name evidence="1" type="ORF">RJ53_00345</name>
</gene>
<dbReference type="InterPro" id="IPR055927">
    <property type="entry name" value="DUF7504"/>
</dbReference>
<organism evidence="1 2">
    <name type="scientific">Methanocalculus chunghsingensis</name>
    <dbReference type="NCBI Taxonomy" id="156457"/>
    <lineage>
        <taxon>Archaea</taxon>
        <taxon>Methanobacteriati</taxon>
        <taxon>Methanobacteriota</taxon>
        <taxon>Stenosarchaea group</taxon>
        <taxon>Methanomicrobia</taxon>
        <taxon>Methanomicrobiales</taxon>
        <taxon>Methanocalculaceae</taxon>
        <taxon>Methanocalculus</taxon>
    </lineage>
</organism>
<evidence type="ECO:0000313" key="2">
    <source>
        <dbReference type="Proteomes" id="UP000730161"/>
    </source>
</evidence>
<protein>
    <recommendedName>
        <fullName evidence="3">KaiC-like domain-containing protein</fullName>
    </recommendedName>
</protein>
<dbReference type="Pfam" id="PF24336">
    <property type="entry name" value="DUF7504"/>
    <property type="match status" value="1"/>
</dbReference>
<reference evidence="1" key="1">
    <citation type="submission" date="2014-12" db="EMBL/GenBank/DDBJ databases">
        <authorList>
            <person name="Huang H.-H."/>
            <person name="Chen S.-C."/>
            <person name="Lai M.-C."/>
        </authorList>
    </citation>
    <scope>NUCLEOTIDE SEQUENCE</scope>
    <source>
        <strain evidence="1">K1F9705b</strain>
    </source>
</reference>
<accession>A0A8J8B5W7</accession>
<dbReference type="OrthoDB" id="70318at2157"/>